<dbReference type="Proteomes" id="UP000318571">
    <property type="component" value="Chromosome 9"/>
</dbReference>
<dbReference type="InterPro" id="IPR015943">
    <property type="entry name" value="WD40/YVTN_repeat-like_dom_sf"/>
</dbReference>
<proteinExistence type="predicted"/>
<evidence type="ECO:0000256" key="1">
    <source>
        <dbReference type="ARBA" id="ARBA00022574"/>
    </source>
</evidence>
<gene>
    <name evidence="5" type="ORF">TCAL_11617</name>
</gene>
<evidence type="ECO:0000313" key="6">
    <source>
        <dbReference type="Proteomes" id="UP000318571"/>
    </source>
</evidence>
<dbReference type="PANTHER" id="PTHR22847">
    <property type="entry name" value="WD40 REPEAT PROTEIN"/>
    <property type="match status" value="1"/>
</dbReference>
<dbReference type="PROSITE" id="PS50082">
    <property type="entry name" value="WD_REPEATS_2"/>
    <property type="match status" value="2"/>
</dbReference>
<dbReference type="EMBL" id="VCGU01000009">
    <property type="protein sequence ID" value="TRY70244.1"/>
    <property type="molecule type" value="Genomic_DNA"/>
</dbReference>
<dbReference type="SUPFAM" id="SSF50978">
    <property type="entry name" value="WD40 repeat-like"/>
    <property type="match status" value="1"/>
</dbReference>
<keyword evidence="1 3" id="KW-0853">WD repeat</keyword>
<dbReference type="InterPro" id="IPR001680">
    <property type="entry name" value="WD40_rpt"/>
</dbReference>
<dbReference type="Gene3D" id="2.130.10.10">
    <property type="entry name" value="YVTN repeat-like/Quinoprotein amine dehydrogenase"/>
    <property type="match status" value="2"/>
</dbReference>
<name>A0A553NXU2_TIGCA</name>
<dbReference type="PROSITE" id="PS50294">
    <property type="entry name" value="WD_REPEATS_REGION"/>
    <property type="match status" value="1"/>
</dbReference>
<reference evidence="5 6" key="1">
    <citation type="journal article" date="2018" name="Nat. Ecol. Evol.">
        <title>Genomic signatures of mitonuclear coevolution across populations of Tigriopus californicus.</title>
        <authorList>
            <person name="Barreto F.S."/>
            <person name="Watson E.T."/>
            <person name="Lima T.G."/>
            <person name="Willett C.S."/>
            <person name="Edmands S."/>
            <person name="Li W."/>
            <person name="Burton R.S."/>
        </authorList>
    </citation>
    <scope>NUCLEOTIDE SEQUENCE [LARGE SCALE GENOMIC DNA]</scope>
    <source>
        <strain evidence="5 6">San Diego</strain>
    </source>
</reference>
<feature type="repeat" description="WD" evidence="3">
    <location>
        <begin position="268"/>
        <end position="298"/>
    </location>
</feature>
<evidence type="ECO:0000313" key="5">
    <source>
        <dbReference type="EMBL" id="TRY70244.1"/>
    </source>
</evidence>
<keyword evidence="6" id="KW-1185">Reference proteome</keyword>
<keyword evidence="2" id="KW-0677">Repeat</keyword>
<accession>A0A553NXU2</accession>
<dbReference type="AlphaFoldDB" id="A0A553NXU2"/>
<protein>
    <submittedName>
        <fullName evidence="5">Uncharacterized protein</fullName>
    </submittedName>
</protein>
<dbReference type="OMA" id="SVWENQC"/>
<organism evidence="5 6">
    <name type="scientific">Tigriopus californicus</name>
    <name type="common">Marine copepod</name>
    <dbReference type="NCBI Taxonomy" id="6832"/>
    <lineage>
        <taxon>Eukaryota</taxon>
        <taxon>Metazoa</taxon>
        <taxon>Ecdysozoa</taxon>
        <taxon>Arthropoda</taxon>
        <taxon>Crustacea</taxon>
        <taxon>Multicrustacea</taxon>
        <taxon>Hexanauplia</taxon>
        <taxon>Copepoda</taxon>
        <taxon>Harpacticoida</taxon>
        <taxon>Harpacticidae</taxon>
        <taxon>Tigriopus</taxon>
    </lineage>
</organism>
<comment type="caution">
    <text evidence="5">The sequence shown here is derived from an EMBL/GenBank/DDBJ whole genome shotgun (WGS) entry which is preliminary data.</text>
</comment>
<evidence type="ECO:0000256" key="2">
    <source>
        <dbReference type="ARBA" id="ARBA00022737"/>
    </source>
</evidence>
<dbReference type="PANTHER" id="PTHR22847:SF722">
    <property type="entry name" value="NOVEL PROTEIN"/>
    <property type="match status" value="1"/>
</dbReference>
<sequence>MEDKEIRKLRKKLRQIENLETQERELNDEEALKVKAKHSIRVKLAEFTMKRRSLENEETAQIKKACSEITPTKVDHLDQEEQLEIRHEDQENLVSSSNGEIIVTTNSHVKVEVSTPAKNGAKEKKYWRDHELRVSTMEGHEDLALVGDINIEAELFMTSSRDTTAIVWNMLDYTLLHSLRGHTSAVTGVAIMPNKSRQPSNFHGLTASLDCSIKVWNLNTGKILRNIYTYNSIKCLAFSPSQNLAITGTDGGKLEGFDVHTGKNKFSTRAHDDVVSTIDVQDDLIATGSRDGSIKVWNSSATPPTCLFTNDELVTASTDHESHLRCVSTLKLLPRGQQRLVFGDCGCNLKILDWRQGILHKIPNHTTQMGFTDSLTVTKKLLLASSYDLDTGLGHVNMFLIRNGGLPAYICSWTDEETSRIFGITADLNQPDSETGTISFVTCGKEVKLWQSILREQLPDEDCVLLIRPIGQNLEAGEEADRFSLMNPLIPLGGAQSCEDFVFMAETN</sequence>
<dbReference type="SMART" id="SM00320">
    <property type="entry name" value="WD40"/>
    <property type="match status" value="5"/>
</dbReference>
<keyword evidence="4" id="KW-0175">Coiled coil</keyword>
<feature type="repeat" description="WD" evidence="3">
    <location>
        <begin position="179"/>
        <end position="226"/>
    </location>
</feature>
<evidence type="ECO:0000256" key="4">
    <source>
        <dbReference type="SAM" id="Coils"/>
    </source>
</evidence>
<dbReference type="InterPro" id="IPR036322">
    <property type="entry name" value="WD40_repeat_dom_sf"/>
</dbReference>
<evidence type="ECO:0000256" key="3">
    <source>
        <dbReference type="PROSITE-ProRule" id="PRU00221"/>
    </source>
</evidence>
<dbReference type="STRING" id="6832.A0A553NXU2"/>
<dbReference type="Pfam" id="PF00400">
    <property type="entry name" value="WD40"/>
    <property type="match status" value="3"/>
</dbReference>
<feature type="coiled-coil region" evidence="4">
    <location>
        <begin position="2"/>
        <end position="39"/>
    </location>
</feature>